<dbReference type="InterPro" id="IPR000843">
    <property type="entry name" value="HTH_LacI"/>
</dbReference>
<dbReference type="Pfam" id="PF00532">
    <property type="entry name" value="Peripla_BP_1"/>
    <property type="match status" value="1"/>
</dbReference>
<feature type="domain" description="HTH lacI-type" evidence="4">
    <location>
        <begin position="2"/>
        <end position="56"/>
    </location>
</feature>
<dbReference type="InterPro" id="IPR001761">
    <property type="entry name" value="Peripla_BP/Lac1_sug-bd_dom"/>
</dbReference>
<dbReference type="Pfam" id="PF00356">
    <property type="entry name" value="LacI"/>
    <property type="match status" value="1"/>
</dbReference>
<accession>A0A0A5I8E0</accession>
<keyword evidence="3" id="KW-0804">Transcription</keyword>
<dbReference type="PROSITE" id="PS00356">
    <property type="entry name" value="HTH_LACI_1"/>
    <property type="match status" value="1"/>
</dbReference>
<dbReference type="Gene3D" id="1.10.260.40">
    <property type="entry name" value="lambda repressor-like DNA-binding domains"/>
    <property type="match status" value="1"/>
</dbReference>
<dbReference type="RefSeq" id="WP_026799449.1">
    <property type="nucleotide sequence ID" value="NZ_AULI01000002.1"/>
</dbReference>
<dbReference type="SMART" id="SM00354">
    <property type="entry name" value="HTH_LACI"/>
    <property type="match status" value="1"/>
</dbReference>
<keyword evidence="2" id="KW-0238">DNA-binding</keyword>
<dbReference type="AlphaFoldDB" id="A0A0A5I8E0"/>
<dbReference type="Gene3D" id="3.40.50.2300">
    <property type="match status" value="2"/>
</dbReference>
<dbReference type="STRING" id="1385510.GCA_000425205_00669"/>
<evidence type="ECO:0000313" key="5">
    <source>
        <dbReference type="EMBL" id="KGX92102.1"/>
    </source>
</evidence>
<protein>
    <submittedName>
        <fullName evidence="5">LacI family transcription regulator</fullName>
    </submittedName>
</protein>
<proteinExistence type="predicted"/>
<name>A0A0A5I8E0_9BACI</name>
<evidence type="ECO:0000313" key="6">
    <source>
        <dbReference type="Proteomes" id="UP000030528"/>
    </source>
</evidence>
<reference evidence="5 6" key="1">
    <citation type="submission" date="2013-08" db="EMBL/GenBank/DDBJ databases">
        <authorList>
            <person name="Huang J."/>
            <person name="Wang G."/>
        </authorList>
    </citation>
    <scope>NUCLEOTIDE SEQUENCE [LARGE SCALE GENOMIC DNA]</scope>
    <source>
        <strain evidence="5 6">JSM 076056</strain>
    </source>
</reference>
<keyword evidence="6" id="KW-1185">Reference proteome</keyword>
<evidence type="ECO:0000259" key="4">
    <source>
        <dbReference type="PROSITE" id="PS50932"/>
    </source>
</evidence>
<organism evidence="5 6">
    <name type="scientific">Pontibacillus halophilus JSM 076056 = DSM 19796</name>
    <dbReference type="NCBI Taxonomy" id="1385510"/>
    <lineage>
        <taxon>Bacteria</taxon>
        <taxon>Bacillati</taxon>
        <taxon>Bacillota</taxon>
        <taxon>Bacilli</taxon>
        <taxon>Bacillales</taxon>
        <taxon>Bacillaceae</taxon>
        <taxon>Pontibacillus</taxon>
    </lineage>
</organism>
<dbReference type="Proteomes" id="UP000030528">
    <property type="component" value="Unassembled WGS sequence"/>
</dbReference>
<dbReference type="eggNOG" id="COG1609">
    <property type="taxonomic scope" value="Bacteria"/>
</dbReference>
<dbReference type="PANTHER" id="PTHR30146">
    <property type="entry name" value="LACI-RELATED TRANSCRIPTIONAL REPRESSOR"/>
    <property type="match status" value="1"/>
</dbReference>
<evidence type="ECO:0000256" key="2">
    <source>
        <dbReference type="ARBA" id="ARBA00023125"/>
    </source>
</evidence>
<dbReference type="OrthoDB" id="9798934at2"/>
<evidence type="ECO:0000256" key="3">
    <source>
        <dbReference type="ARBA" id="ARBA00023163"/>
    </source>
</evidence>
<dbReference type="GO" id="GO:0003700">
    <property type="term" value="F:DNA-binding transcription factor activity"/>
    <property type="evidence" value="ECO:0007669"/>
    <property type="project" value="TreeGrafter"/>
</dbReference>
<dbReference type="InterPro" id="IPR010982">
    <property type="entry name" value="Lambda_DNA-bd_dom_sf"/>
</dbReference>
<dbReference type="PRINTS" id="PR00036">
    <property type="entry name" value="HTHLACI"/>
</dbReference>
<dbReference type="SUPFAM" id="SSF47413">
    <property type="entry name" value="lambda repressor-like DNA-binding domains"/>
    <property type="match status" value="1"/>
</dbReference>
<comment type="caution">
    <text evidence="5">The sequence shown here is derived from an EMBL/GenBank/DDBJ whole genome shotgun (WGS) entry which is preliminary data.</text>
</comment>
<dbReference type="EMBL" id="AVPE01000007">
    <property type="protein sequence ID" value="KGX92102.1"/>
    <property type="molecule type" value="Genomic_DNA"/>
</dbReference>
<gene>
    <name evidence="5" type="ORF">N781_17445</name>
</gene>
<dbReference type="CDD" id="cd06286">
    <property type="entry name" value="PBP1_CcpB-like"/>
    <property type="match status" value="1"/>
</dbReference>
<dbReference type="GO" id="GO:0000976">
    <property type="term" value="F:transcription cis-regulatory region binding"/>
    <property type="evidence" value="ECO:0007669"/>
    <property type="project" value="TreeGrafter"/>
</dbReference>
<evidence type="ECO:0000256" key="1">
    <source>
        <dbReference type="ARBA" id="ARBA00023015"/>
    </source>
</evidence>
<sequence>MANIKDLAKHAGVSVTTVSRVLNHHPYVNEEKKERVLASMEELNYERNINAVHLSTGKTNVIGVVVPFVNHPYFSTLLQGISDEALKRNHQLMLFQTNYEVETELKALHMLKMKQMDGLIFCSRACGWEVLQDHKRYGPIALCENVQDSFISSVYINHFEAFRHALNYLIQCNHSKIGYCIGRSTGSNSKNRIQAYNETMNELGETIRDDWIFTNSYTLEDGINIAKSILIKEERPSALLVSSDQVAAGIYMECERNGYKIPDDLAIVGFDNDAMASYLNLSTIELPLVQMGQQLLKVVLKGQYGLRKEMPFTLIERQSV</sequence>
<dbReference type="PANTHER" id="PTHR30146:SF105">
    <property type="entry name" value="CATABOLITE CONTROL PROTEIN B"/>
    <property type="match status" value="1"/>
</dbReference>
<dbReference type="InterPro" id="IPR028082">
    <property type="entry name" value="Peripla_BP_I"/>
</dbReference>
<dbReference type="SUPFAM" id="SSF53822">
    <property type="entry name" value="Periplasmic binding protein-like I"/>
    <property type="match status" value="1"/>
</dbReference>
<dbReference type="CDD" id="cd01392">
    <property type="entry name" value="HTH_LacI"/>
    <property type="match status" value="1"/>
</dbReference>
<dbReference type="PROSITE" id="PS50932">
    <property type="entry name" value="HTH_LACI_2"/>
    <property type="match status" value="1"/>
</dbReference>
<keyword evidence="1" id="KW-0805">Transcription regulation</keyword>